<proteinExistence type="predicted"/>
<evidence type="ECO:0000313" key="4">
    <source>
        <dbReference type="Proteomes" id="UP001597197"/>
    </source>
</evidence>
<feature type="compositionally biased region" description="Low complexity" evidence="1">
    <location>
        <begin position="23"/>
        <end position="35"/>
    </location>
</feature>
<feature type="chain" id="PRO_5047108944" evidence="2">
    <location>
        <begin position="25"/>
        <end position="138"/>
    </location>
</feature>
<keyword evidence="2" id="KW-0732">Signal</keyword>
<feature type="compositionally biased region" description="Basic residues" evidence="1">
    <location>
        <begin position="127"/>
        <end position="138"/>
    </location>
</feature>
<dbReference type="Proteomes" id="UP001597197">
    <property type="component" value="Unassembled WGS sequence"/>
</dbReference>
<organism evidence="3 4">
    <name type="scientific">Hymenobacter bucti</name>
    <dbReference type="NCBI Taxonomy" id="1844114"/>
    <lineage>
        <taxon>Bacteria</taxon>
        <taxon>Pseudomonadati</taxon>
        <taxon>Bacteroidota</taxon>
        <taxon>Cytophagia</taxon>
        <taxon>Cytophagales</taxon>
        <taxon>Hymenobacteraceae</taxon>
        <taxon>Hymenobacter</taxon>
    </lineage>
</organism>
<feature type="signal peptide" evidence="2">
    <location>
        <begin position="1"/>
        <end position="24"/>
    </location>
</feature>
<name>A0ABW4QQM9_9BACT</name>
<protein>
    <submittedName>
        <fullName evidence="3">Uncharacterized protein</fullName>
    </submittedName>
</protein>
<evidence type="ECO:0000256" key="2">
    <source>
        <dbReference type="SAM" id="SignalP"/>
    </source>
</evidence>
<comment type="caution">
    <text evidence="3">The sequence shown here is derived from an EMBL/GenBank/DDBJ whole genome shotgun (WGS) entry which is preliminary data.</text>
</comment>
<feature type="compositionally biased region" description="Polar residues" evidence="1">
    <location>
        <begin position="71"/>
        <end position="83"/>
    </location>
</feature>
<accession>A0ABW4QQM9</accession>
<gene>
    <name evidence="3" type="ORF">ACFSDX_05165</name>
</gene>
<reference evidence="4" key="1">
    <citation type="journal article" date="2019" name="Int. J. Syst. Evol. Microbiol.">
        <title>The Global Catalogue of Microorganisms (GCM) 10K type strain sequencing project: providing services to taxonomists for standard genome sequencing and annotation.</title>
        <authorList>
            <consortium name="The Broad Institute Genomics Platform"/>
            <consortium name="The Broad Institute Genome Sequencing Center for Infectious Disease"/>
            <person name="Wu L."/>
            <person name="Ma J."/>
        </authorList>
    </citation>
    <scope>NUCLEOTIDE SEQUENCE [LARGE SCALE GENOMIC DNA]</scope>
    <source>
        <strain evidence="4">CGMCC 1.15795</strain>
    </source>
</reference>
<dbReference type="RefSeq" id="WP_382312127.1">
    <property type="nucleotide sequence ID" value="NZ_JBHUFD010000001.1"/>
</dbReference>
<sequence>MKNLLSIGLLAGSLGLLSALPAQAQSSAPGSASAGEAPTQSIDPARTRRQQQMAPEDAARDQQLQILEARTGNTSFGASSGKPSHQYDKGSGGFTLRKYRAMPGQENKRGAGHQASGSVTKGQPLVHNHKKKKKFLLF</sequence>
<feature type="region of interest" description="Disordered" evidence="1">
    <location>
        <begin position="23"/>
        <end position="138"/>
    </location>
</feature>
<dbReference type="EMBL" id="JBHUFD010000001">
    <property type="protein sequence ID" value="MFD1871804.1"/>
    <property type="molecule type" value="Genomic_DNA"/>
</dbReference>
<keyword evidence="4" id="KW-1185">Reference proteome</keyword>
<evidence type="ECO:0000313" key="3">
    <source>
        <dbReference type="EMBL" id="MFD1871804.1"/>
    </source>
</evidence>
<evidence type="ECO:0000256" key="1">
    <source>
        <dbReference type="SAM" id="MobiDB-lite"/>
    </source>
</evidence>